<accession>A0A0F9FV18</accession>
<evidence type="ECO:0000313" key="1">
    <source>
        <dbReference type="EMBL" id="KKL90249.1"/>
    </source>
</evidence>
<organism evidence="1">
    <name type="scientific">marine sediment metagenome</name>
    <dbReference type="NCBI Taxonomy" id="412755"/>
    <lineage>
        <taxon>unclassified sequences</taxon>
        <taxon>metagenomes</taxon>
        <taxon>ecological metagenomes</taxon>
    </lineage>
</organism>
<gene>
    <name evidence="1" type="ORF">LCGC14_1906640</name>
</gene>
<sequence>MKEIVQLNLTEEESVILQSLVFVGLTTAKNVTNVTVREREIHAL</sequence>
<dbReference type="EMBL" id="LAZR01020059">
    <property type="protein sequence ID" value="KKL90249.1"/>
    <property type="molecule type" value="Genomic_DNA"/>
</dbReference>
<proteinExistence type="predicted"/>
<dbReference type="AlphaFoldDB" id="A0A0F9FV18"/>
<feature type="non-terminal residue" evidence="1">
    <location>
        <position position="44"/>
    </location>
</feature>
<reference evidence="1" key="1">
    <citation type="journal article" date="2015" name="Nature">
        <title>Complex archaea that bridge the gap between prokaryotes and eukaryotes.</title>
        <authorList>
            <person name="Spang A."/>
            <person name="Saw J.H."/>
            <person name="Jorgensen S.L."/>
            <person name="Zaremba-Niedzwiedzka K."/>
            <person name="Martijn J."/>
            <person name="Lind A.E."/>
            <person name="van Eijk R."/>
            <person name="Schleper C."/>
            <person name="Guy L."/>
            <person name="Ettema T.J."/>
        </authorList>
    </citation>
    <scope>NUCLEOTIDE SEQUENCE</scope>
</reference>
<protein>
    <submittedName>
        <fullName evidence="1">Uncharacterized protein</fullName>
    </submittedName>
</protein>
<comment type="caution">
    <text evidence="1">The sequence shown here is derived from an EMBL/GenBank/DDBJ whole genome shotgun (WGS) entry which is preliminary data.</text>
</comment>
<name>A0A0F9FV18_9ZZZZ</name>